<dbReference type="EMBL" id="LLXI01002851">
    <property type="protein sequence ID" value="PKY58108.1"/>
    <property type="molecule type" value="Genomic_DNA"/>
</dbReference>
<protein>
    <submittedName>
        <fullName evidence="1">Uncharacterized protein</fullName>
    </submittedName>
</protein>
<evidence type="ECO:0000313" key="1">
    <source>
        <dbReference type="EMBL" id="PKY58108.1"/>
    </source>
</evidence>
<dbReference type="AlphaFoldDB" id="A0A2I1HGV9"/>
<evidence type="ECO:0000313" key="2">
    <source>
        <dbReference type="Proteomes" id="UP000234323"/>
    </source>
</evidence>
<keyword evidence="2" id="KW-1185">Reference proteome</keyword>
<name>A0A2I1HGV9_9GLOM</name>
<comment type="caution">
    <text evidence="1">The sequence shown here is derived from an EMBL/GenBank/DDBJ whole genome shotgun (WGS) entry which is preliminary data.</text>
</comment>
<accession>A0A2I1HGV9</accession>
<feature type="non-terminal residue" evidence="1">
    <location>
        <position position="1"/>
    </location>
</feature>
<organism evidence="1 2">
    <name type="scientific">Rhizophagus irregularis</name>
    <dbReference type="NCBI Taxonomy" id="588596"/>
    <lineage>
        <taxon>Eukaryota</taxon>
        <taxon>Fungi</taxon>
        <taxon>Fungi incertae sedis</taxon>
        <taxon>Mucoromycota</taxon>
        <taxon>Glomeromycotina</taxon>
        <taxon>Glomeromycetes</taxon>
        <taxon>Glomerales</taxon>
        <taxon>Glomeraceae</taxon>
        <taxon>Rhizophagus</taxon>
    </lineage>
</organism>
<reference evidence="1 2" key="1">
    <citation type="submission" date="2015-10" db="EMBL/GenBank/DDBJ databases">
        <title>Genome analyses suggest a sexual origin of heterokaryosis in a supposedly ancient asexual fungus.</title>
        <authorList>
            <person name="Ropars J."/>
            <person name="Sedzielewska K."/>
            <person name="Noel J."/>
            <person name="Charron P."/>
            <person name="Farinelli L."/>
            <person name="Marton T."/>
            <person name="Kruger M."/>
            <person name="Pelin A."/>
            <person name="Brachmann A."/>
            <person name="Corradi N."/>
        </authorList>
    </citation>
    <scope>NUCLEOTIDE SEQUENCE [LARGE SCALE GENOMIC DNA]</scope>
    <source>
        <strain evidence="1 2">A4</strain>
    </source>
</reference>
<sequence length="55" mass="6163">RLLNFNNLPEPTNSSDLLFSNSDVVQSPTENLISECFDCQLSESDLDEIDEIDDA</sequence>
<dbReference type="Proteomes" id="UP000234323">
    <property type="component" value="Unassembled WGS sequence"/>
</dbReference>
<gene>
    <name evidence="1" type="ORF">RhiirA4_479738</name>
</gene>
<proteinExistence type="predicted"/>